<keyword evidence="3" id="KW-1185">Reference proteome</keyword>
<name>A0A9N9I1H0_9GLOM</name>
<dbReference type="PANTHER" id="PTHR35871">
    <property type="entry name" value="EXPRESSED PROTEIN"/>
    <property type="match status" value="1"/>
</dbReference>
<keyword evidence="1" id="KW-0175">Coiled coil</keyword>
<protein>
    <submittedName>
        <fullName evidence="2">3242_t:CDS:1</fullName>
    </submittedName>
</protein>
<proteinExistence type="predicted"/>
<gene>
    <name evidence="2" type="ORF">CPELLU_LOCUS12592</name>
</gene>
<accession>A0A9N9I1H0</accession>
<comment type="caution">
    <text evidence="2">The sequence shown here is derived from an EMBL/GenBank/DDBJ whole genome shotgun (WGS) entry which is preliminary data.</text>
</comment>
<evidence type="ECO:0000313" key="2">
    <source>
        <dbReference type="EMBL" id="CAG8715881.1"/>
    </source>
</evidence>
<feature type="coiled-coil region" evidence="1">
    <location>
        <begin position="62"/>
        <end position="130"/>
    </location>
</feature>
<evidence type="ECO:0000256" key="1">
    <source>
        <dbReference type="SAM" id="Coils"/>
    </source>
</evidence>
<evidence type="ECO:0000313" key="3">
    <source>
        <dbReference type="Proteomes" id="UP000789759"/>
    </source>
</evidence>
<dbReference type="OrthoDB" id="10044727at2759"/>
<dbReference type="AlphaFoldDB" id="A0A9N9I1H0"/>
<organism evidence="2 3">
    <name type="scientific">Cetraspora pellucida</name>
    <dbReference type="NCBI Taxonomy" id="1433469"/>
    <lineage>
        <taxon>Eukaryota</taxon>
        <taxon>Fungi</taxon>
        <taxon>Fungi incertae sedis</taxon>
        <taxon>Mucoromycota</taxon>
        <taxon>Glomeromycotina</taxon>
        <taxon>Glomeromycetes</taxon>
        <taxon>Diversisporales</taxon>
        <taxon>Gigasporaceae</taxon>
        <taxon>Cetraspora</taxon>
    </lineage>
</organism>
<dbReference type="EMBL" id="CAJVQA010012346">
    <property type="protein sequence ID" value="CAG8715881.1"/>
    <property type="molecule type" value="Genomic_DNA"/>
</dbReference>
<dbReference type="PANTHER" id="PTHR35871:SF1">
    <property type="entry name" value="CXC1-LIKE CYSTEINE CLUSTER ASSOCIATED WITH KDZ TRANSPOSASES DOMAIN-CONTAINING PROTEIN"/>
    <property type="match status" value="1"/>
</dbReference>
<dbReference type="Proteomes" id="UP000789759">
    <property type="component" value="Unassembled WGS sequence"/>
</dbReference>
<reference evidence="2" key="1">
    <citation type="submission" date="2021-06" db="EMBL/GenBank/DDBJ databases">
        <authorList>
            <person name="Kallberg Y."/>
            <person name="Tangrot J."/>
            <person name="Rosling A."/>
        </authorList>
    </citation>
    <scope>NUCLEOTIDE SEQUENCE</scope>
    <source>
        <strain evidence="2">FL966</strain>
    </source>
</reference>
<sequence length="371" mass="43015">MPCPTSCQKKAIKTYEAKVHKHSANNSEAENFDDIGNLFVCDETIENNNAAKKLQASRKELYDEQLKNKDQLKKVNKKQSKNEDQLKKVNKNEKDIGRLLEDKIEACNLLKKILAALENLALNIKKENINNVLLQIKSYIQENKWNITLYMIMLQMIDVILLGLRFAPPLIISLNTAKNYLKELEYVYERVKKGVYIDGHEREDVVAYQEIFLQQINKLEYRMPIFLEDNIEVETWPDSNIQSLILVTHDKCIFSVNNKSQSLWIPDGYQALFTFDNTTGYAIFSPDALIANYMNLGPTKKQEKLCKAKELRKVLREKELWPEKGLKLKETQKLMNAYQKDLKSKAAEFAVKKYHSHHRIPDSVLNSIGSD</sequence>